<organism evidence="3 4">
    <name type="scientific">Paenibacillus chitinolyticus</name>
    <dbReference type="NCBI Taxonomy" id="79263"/>
    <lineage>
        <taxon>Bacteria</taxon>
        <taxon>Bacillati</taxon>
        <taxon>Bacillota</taxon>
        <taxon>Bacilli</taxon>
        <taxon>Bacillales</taxon>
        <taxon>Paenibacillaceae</taxon>
        <taxon>Paenibacillus</taxon>
    </lineage>
</organism>
<feature type="domain" description="HD-GYP" evidence="1">
    <location>
        <begin position="117"/>
        <end position="313"/>
    </location>
</feature>
<accession>A0A410WQE5</accession>
<evidence type="ECO:0000259" key="1">
    <source>
        <dbReference type="PROSITE" id="PS51832"/>
    </source>
</evidence>
<dbReference type="PROSITE" id="PS51832">
    <property type="entry name" value="HD_GYP"/>
    <property type="match status" value="1"/>
</dbReference>
<keyword evidence="5" id="KW-1185">Reference proteome</keyword>
<evidence type="ECO:0000313" key="3">
    <source>
        <dbReference type="EMBL" id="QAV16561.1"/>
    </source>
</evidence>
<dbReference type="AlphaFoldDB" id="A0A410WQE5"/>
<dbReference type="GeneID" id="95373614"/>
<dbReference type="OrthoDB" id="9759601at2"/>
<dbReference type="Pfam" id="PF13487">
    <property type="entry name" value="HD_5"/>
    <property type="match status" value="1"/>
</dbReference>
<evidence type="ECO:0000313" key="2">
    <source>
        <dbReference type="EMBL" id="MCY9599562.1"/>
    </source>
</evidence>
<dbReference type="SUPFAM" id="SSF109604">
    <property type="entry name" value="HD-domain/PDEase-like"/>
    <property type="match status" value="1"/>
</dbReference>
<dbReference type="Gene3D" id="1.10.3210.10">
    <property type="entry name" value="Hypothetical protein af1432"/>
    <property type="match status" value="1"/>
</dbReference>
<reference evidence="3 4" key="1">
    <citation type="submission" date="2018-01" db="EMBL/GenBank/DDBJ databases">
        <title>The whole genome sequencing and assembly of Paenibacillus chitinolyticus KCCM 41400 strain.</title>
        <authorList>
            <person name="Kim J.-Y."/>
            <person name="Park M.-K."/>
            <person name="Lee Y.-J."/>
            <person name="Yi H."/>
            <person name="Bahn Y.-S."/>
            <person name="Kim J.F."/>
            <person name="Lee D.-W."/>
        </authorList>
    </citation>
    <scope>NUCLEOTIDE SEQUENCE [LARGE SCALE GENOMIC DNA]</scope>
    <source>
        <strain evidence="3 4">KCCM 41400</strain>
    </source>
</reference>
<dbReference type="EMBL" id="JAMDMJ010000045">
    <property type="protein sequence ID" value="MCY9599562.1"/>
    <property type="molecule type" value="Genomic_DNA"/>
</dbReference>
<gene>
    <name evidence="2" type="ORF">M5X16_27840</name>
    <name evidence="3" type="ORF">PC41400_02145</name>
</gene>
<proteinExistence type="predicted"/>
<protein>
    <submittedName>
        <fullName evidence="3">HD-GYP domain-containing protein</fullName>
    </submittedName>
</protein>
<dbReference type="KEGG" id="pchi:PC41400_02145"/>
<sequence>MRTVSVSQIKAGDKLLEAVNSRFGNALFYKGRILTERDAEILKAFLISTVTIDNGTSNSGQESASAVASADIDTKQISSFDLSYDKMLQLLKKAFGLVLGNSALPVLEMRNELHKLIEHIEGYQVLTFTPRQFQLQDFVHHNSIMVSLTSYLLAKWHGLPQKDWMQIALAGLLHDIGNAKIDQALLVKPTKLTPIELEEMRKHTLYGYNVLKPIAALNEGVKLCSLQHHEREDTSGYPLGLKSDQIHIYSKVVAVADIFHAMTSVRYHQEATSPYLVLEQLSKDSFGKVDPAIVNTFINKVTSFHIGTVVKLNDNRVGEIVFSDRSYPTRPWVNINGTIVNLTLERNLYIQEVIEAR</sequence>
<dbReference type="RefSeq" id="WP_042235713.1">
    <property type="nucleotide sequence ID" value="NZ_CP026520.1"/>
</dbReference>
<dbReference type="InterPro" id="IPR003607">
    <property type="entry name" value="HD/PDEase_dom"/>
</dbReference>
<reference evidence="2 5" key="2">
    <citation type="submission" date="2022-05" db="EMBL/GenBank/DDBJ databases">
        <title>Genome Sequencing of Bee-Associated Microbes.</title>
        <authorList>
            <person name="Dunlap C."/>
        </authorList>
    </citation>
    <scope>NUCLEOTIDE SEQUENCE [LARGE SCALE GENOMIC DNA]</scope>
    <source>
        <strain evidence="2 5">NRRL B-23120</strain>
    </source>
</reference>
<dbReference type="Proteomes" id="UP001527202">
    <property type="component" value="Unassembled WGS sequence"/>
</dbReference>
<dbReference type="SMART" id="SM00471">
    <property type="entry name" value="HDc"/>
    <property type="match status" value="1"/>
</dbReference>
<dbReference type="PANTHER" id="PTHR43155">
    <property type="entry name" value="CYCLIC DI-GMP PHOSPHODIESTERASE PA4108-RELATED"/>
    <property type="match status" value="1"/>
</dbReference>
<dbReference type="CDD" id="cd00077">
    <property type="entry name" value="HDc"/>
    <property type="match status" value="1"/>
</dbReference>
<dbReference type="EMBL" id="CP026520">
    <property type="protein sequence ID" value="QAV16561.1"/>
    <property type="molecule type" value="Genomic_DNA"/>
</dbReference>
<name>A0A410WQE5_9BACL</name>
<dbReference type="InterPro" id="IPR037522">
    <property type="entry name" value="HD_GYP_dom"/>
</dbReference>
<dbReference type="PANTHER" id="PTHR43155:SF2">
    <property type="entry name" value="CYCLIC DI-GMP PHOSPHODIESTERASE PA4108"/>
    <property type="match status" value="1"/>
</dbReference>
<evidence type="ECO:0000313" key="4">
    <source>
        <dbReference type="Proteomes" id="UP000288943"/>
    </source>
</evidence>
<dbReference type="Proteomes" id="UP000288943">
    <property type="component" value="Chromosome"/>
</dbReference>
<evidence type="ECO:0000313" key="5">
    <source>
        <dbReference type="Proteomes" id="UP001527202"/>
    </source>
</evidence>